<reference evidence="2" key="1">
    <citation type="journal article" date="2020" name="Cell">
        <title>Large-Scale Comparative Analyses of Tick Genomes Elucidate Their Genetic Diversity and Vector Capacities.</title>
        <authorList>
            <consortium name="Tick Genome and Microbiome Consortium (TIGMIC)"/>
            <person name="Jia N."/>
            <person name="Wang J."/>
            <person name="Shi W."/>
            <person name="Du L."/>
            <person name="Sun Y."/>
            <person name="Zhan W."/>
            <person name="Jiang J.F."/>
            <person name="Wang Q."/>
            <person name="Zhang B."/>
            <person name="Ji P."/>
            <person name="Bell-Sakyi L."/>
            <person name="Cui X.M."/>
            <person name="Yuan T.T."/>
            <person name="Jiang B.G."/>
            <person name="Yang W.F."/>
            <person name="Lam T.T."/>
            <person name="Chang Q.C."/>
            <person name="Ding S.J."/>
            <person name="Wang X.J."/>
            <person name="Zhu J.G."/>
            <person name="Ruan X.D."/>
            <person name="Zhao L."/>
            <person name="Wei J.T."/>
            <person name="Ye R.Z."/>
            <person name="Que T.C."/>
            <person name="Du C.H."/>
            <person name="Zhou Y.H."/>
            <person name="Cheng J.X."/>
            <person name="Dai P.F."/>
            <person name="Guo W.B."/>
            <person name="Han X.H."/>
            <person name="Huang E.J."/>
            <person name="Li L.F."/>
            <person name="Wei W."/>
            <person name="Gao Y.C."/>
            <person name="Liu J.Z."/>
            <person name="Shao H.Z."/>
            <person name="Wang X."/>
            <person name="Wang C.C."/>
            <person name="Yang T.C."/>
            <person name="Huo Q.B."/>
            <person name="Li W."/>
            <person name="Chen H.Y."/>
            <person name="Chen S.E."/>
            <person name="Zhou L.G."/>
            <person name="Ni X.B."/>
            <person name="Tian J.H."/>
            <person name="Sheng Y."/>
            <person name="Liu T."/>
            <person name="Pan Y.S."/>
            <person name="Xia L.Y."/>
            <person name="Li J."/>
            <person name="Zhao F."/>
            <person name="Cao W.C."/>
        </authorList>
    </citation>
    <scope>NUCLEOTIDE SEQUENCE</scope>
    <source>
        <strain evidence="2">Rsan-2018</strain>
    </source>
</reference>
<organism evidence="2 3">
    <name type="scientific">Rhipicephalus sanguineus</name>
    <name type="common">Brown dog tick</name>
    <name type="synonym">Ixodes sanguineus</name>
    <dbReference type="NCBI Taxonomy" id="34632"/>
    <lineage>
        <taxon>Eukaryota</taxon>
        <taxon>Metazoa</taxon>
        <taxon>Ecdysozoa</taxon>
        <taxon>Arthropoda</taxon>
        <taxon>Chelicerata</taxon>
        <taxon>Arachnida</taxon>
        <taxon>Acari</taxon>
        <taxon>Parasitiformes</taxon>
        <taxon>Ixodida</taxon>
        <taxon>Ixodoidea</taxon>
        <taxon>Ixodidae</taxon>
        <taxon>Rhipicephalinae</taxon>
        <taxon>Rhipicephalus</taxon>
        <taxon>Rhipicephalus</taxon>
    </lineage>
</organism>
<dbReference type="EMBL" id="JABSTV010001253">
    <property type="protein sequence ID" value="KAH7943349.1"/>
    <property type="molecule type" value="Genomic_DNA"/>
</dbReference>
<protein>
    <recommendedName>
        <fullName evidence="1">Reverse transcriptase zinc-binding domain-containing protein</fullName>
    </recommendedName>
</protein>
<dbReference type="PANTHER" id="PTHR33116">
    <property type="entry name" value="REVERSE TRANSCRIPTASE ZINC-BINDING DOMAIN-CONTAINING PROTEIN-RELATED-RELATED"/>
    <property type="match status" value="1"/>
</dbReference>
<reference evidence="2" key="2">
    <citation type="submission" date="2021-09" db="EMBL/GenBank/DDBJ databases">
        <authorList>
            <person name="Jia N."/>
            <person name="Wang J."/>
            <person name="Shi W."/>
            <person name="Du L."/>
            <person name="Sun Y."/>
            <person name="Zhan W."/>
            <person name="Jiang J."/>
            <person name="Wang Q."/>
            <person name="Zhang B."/>
            <person name="Ji P."/>
            <person name="Sakyi L.B."/>
            <person name="Cui X."/>
            <person name="Yuan T."/>
            <person name="Jiang B."/>
            <person name="Yang W."/>
            <person name="Lam T.T.-Y."/>
            <person name="Chang Q."/>
            <person name="Ding S."/>
            <person name="Wang X."/>
            <person name="Zhu J."/>
            <person name="Ruan X."/>
            <person name="Zhao L."/>
            <person name="Wei J."/>
            <person name="Que T."/>
            <person name="Du C."/>
            <person name="Cheng J."/>
            <person name="Dai P."/>
            <person name="Han X."/>
            <person name="Huang E."/>
            <person name="Gao Y."/>
            <person name="Liu J."/>
            <person name="Shao H."/>
            <person name="Ye R."/>
            <person name="Li L."/>
            <person name="Wei W."/>
            <person name="Wang X."/>
            <person name="Wang C."/>
            <person name="Huo Q."/>
            <person name="Li W."/>
            <person name="Guo W."/>
            <person name="Chen H."/>
            <person name="Chen S."/>
            <person name="Zhou L."/>
            <person name="Zhou L."/>
            <person name="Ni X."/>
            <person name="Tian J."/>
            <person name="Zhou Y."/>
            <person name="Sheng Y."/>
            <person name="Liu T."/>
            <person name="Pan Y."/>
            <person name="Xia L."/>
            <person name="Li J."/>
            <person name="Zhao F."/>
            <person name="Cao W."/>
        </authorList>
    </citation>
    <scope>NUCLEOTIDE SEQUENCE</scope>
    <source>
        <strain evidence="2">Rsan-2018</strain>
        <tissue evidence="2">Larvae</tissue>
    </source>
</reference>
<dbReference type="Proteomes" id="UP000821837">
    <property type="component" value="Unassembled WGS sequence"/>
</dbReference>
<name>A0A9D4PIA6_RHISA</name>
<evidence type="ECO:0000313" key="2">
    <source>
        <dbReference type="EMBL" id="KAH7943349.1"/>
    </source>
</evidence>
<gene>
    <name evidence="2" type="ORF">HPB52_007149</name>
</gene>
<dbReference type="PANTHER" id="PTHR33116:SF78">
    <property type="entry name" value="OS12G0587133 PROTEIN"/>
    <property type="match status" value="1"/>
</dbReference>
<proteinExistence type="predicted"/>
<evidence type="ECO:0000313" key="3">
    <source>
        <dbReference type="Proteomes" id="UP000821837"/>
    </source>
</evidence>
<keyword evidence="3" id="KW-1185">Reference proteome</keyword>
<dbReference type="VEuPathDB" id="VectorBase:RSAN_031785"/>
<dbReference type="AlphaFoldDB" id="A0A9D4PIA6"/>
<dbReference type="InterPro" id="IPR026960">
    <property type="entry name" value="RVT-Znf"/>
</dbReference>
<sequence>MEELHCAMRSMPSNSAPGTDGLTAGFYAVFLDTLGEALLTLVNAILEHHMKPNSFGAGRDLSCNVVVNGSATAGFSYTRGIRQVKVLGIFFSCEGVAETTWQKAVERAHLATARTRRLDLTLREKALAAKTSIWAFANYASRVAVMPAKTASQLNKMISSVLWDDKPAPVKRNLLQLPEGEGGLGLPHVTTISRVLALKTVRFLHQTSDFYGKGLLLYWSSTNTKYLDADRQPGPLAEFPSPFYKTAANTKRMLDKQAACCDIDKDPPVRIAETITRNQLSADESRKTKTWRRKKGNLSRGLPREVHDFMWKNNWKVLPSKQRLHKFGIVPSARCPNCRAEESAEHALFECTAAKPVWRLVAKDFGIRLPPAHGRNRGAFARLVIACMLFVIWKRRCVAVAKKTHVRAAYPAVSRIRRLLWSHLSEELEAGGEEKFLRRWHTKFFFVKDGKPSLPIIPY</sequence>
<evidence type="ECO:0000259" key="1">
    <source>
        <dbReference type="Pfam" id="PF13966"/>
    </source>
</evidence>
<accession>A0A9D4PIA6</accession>
<feature type="domain" description="Reverse transcriptase zinc-binding" evidence="1">
    <location>
        <begin position="300"/>
        <end position="358"/>
    </location>
</feature>
<dbReference type="Pfam" id="PF13966">
    <property type="entry name" value="zf-RVT"/>
    <property type="match status" value="1"/>
</dbReference>
<comment type="caution">
    <text evidence="2">The sequence shown here is derived from an EMBL/GenBank/DDBJ whole genome shotgun (WGS) entry which is preliminary data.</text>
</comment>